<evidence type="ECO:0008006" key="3">
    <source>
        <dbReference type="Google" id="ProtNLM"/>
    </source>
</evidence>
<dbReference type="EMBL" id="SZQL01000019">
    <property type="protein sequence ID" value="TKK65719.1"/>
    <property type="molecule type" value="Genomic_DNA"/>
</dbReference>
<reference evidence="1 2" key="1">
    <citation type="submission" date="2019-05" db="EMBL/GenBank/DDBJ databases">
        <title>Panacibacter sp. strain 17mud1-8 Genome sequencing and assembly.</title>
        <authorList>
            <person name="Chhetri G."/>
        </authorList>
    </citation>
    <scope>NUCLEOTIDE SEQUENCE [LARGE SCALE GENOMIC DNA]</scope>
    <source>
        <strain evidence="1 2">17mud1-8</strain>
    </source>
</reference>
<keyword evidence="2" id="KW-1185">Reference proteome</keyword>
<sequence length="238" mass="28513">MIKGNQRRSYNFDENSFEQKIIELVGDLHMGEGLEYKFLQYEITFCQAERSLIEESRKYLNEYFEDPENEQESLMYYQDPEHETRAFPLLPALRSAYFIAVHSAFENVWTDICDLYRLYFSKTFIPALNNKYFETINTEERKGRIKIFIDDIIKKYQLLFDYNYIRNSFAHNKPIGEYFHSIVSLINQNKIQHIKILSVDKVEFEITSLQFVVDYCKIIIEFICEIAEYSHNNLKISS</sequence>
<dbReference type="RefSeq" id="WP_137263488.1">
    <property type="nucleotide sequence ID" value="NZ_SZQL01000019.1"/>
</dbReference>
<name>A0A4U3KV70_9BACT</name>
<gene>
    <name evidence="1" type="ORF">FC093_19490</name>
</gene>
<comment type="caution">
    <text evidence="1">The sequence shown here is derived from an EMBL/GenBank/DDBJ whole genome shotgun (WGS) entry which is preliminary data.</text>
</comment>
<accession>A0A4U3KV70</accession>
<organism evidence="1 2">
    <name type="scientific">Ilyomonas limi</name>
    <dbReference type="NCBI Taxonomy" id="2575867"/>
    <lineage>
        <taxon>Bacteria</taxon>
        <taxon>Pseudomonadati</taxon>
        <taxon>Bacteroidota</taxon>
        <taxon>Chitinophagia</taxon>
        <taxon>Chitinophagales</taxon>
        <taxon>Chitinophagaceae</taxon>
        <taxon>Ilyomonas</taxon>
    </lineage>
</organism>
<proteinExistence type="predicted"/>
<dbReference type="AlphaFoldDB" id="A0A4U3KV70"/>
<protein>
    <recommendedName>
        <fullName evidence="3">Cthe-2314-like HEPN domain-containing protein</fullName>
    </recommendedName>
</protein>
<dbReference type="Proteomes" id="UP000305848">
    <property type="component" value="Unassembled WGS sequence"/>
</dbReference>
<evidence type="ECO:0000313" key="2">
    <source>
        <dbReference type="Proteomes" id="UP000305848"/>
    </source>
</evidence>
<evidence type="ECO:0000313" key="1">
    <source>
        <dbReference type="EMBL" id="TKK65719.1"/>
    </source>
</evidence>